<dbReference type="STRING" id="6313.A0A0K0DQA5"/>
<evidence type="ECO:0000256" key="1">
    <source>
        <dbReference type="ARBA" id="ARBA00004141"/>
    </source>
</evidence>
<keyword evidence="6" id="KW-1185">Reference proteome</keyword>
<proteinExistence type="predicted"/>
<feature type="transmembrane region" description="Helical" evidence="5">
    <location>
        <begin position="6"/>
        <end position="23"/>
    </location>
</feature>
<protein>
    <submittedName>
        <fullName evidence="7">MFS domain-containing protein</fullName>
    </submittedName>
</protein>
<evidence type="ECO:0000256" key="2">
    <source>
        <dbReference type="ARBA" id="ARBA00022692"/>
    </source>
</evidence>
<dbReference type="InterPro" id="IPR051068">
    <property type="entry name" value="MFS_Domain-Containing_Protein"/>
</dbReference>
<dbReference type="InterPro" id="IPR036259">
    <property type="entry name" value="MFS_trans_sf"/>
</dbReference>
<reference evidence="7" key="2">
    <citation type="submission" date="2017-02" db="UniProtKB">
        <authorList>
            <consortium name="WormBaseParasite"/>
        </authorList>
    </citation>
    <scope>IDENTIFICATION</scope>
</reference>
<dbReference type="GO" id="GO:0022857">
    <property type="term" value="F:transmembrane transporter activity"/>
    <property type="evidence" value="ECO:0007669"/>
    <property type="project" value="InterPro"/>
</dbReference>
<name>A0A0K0DQA5_ANGCA</name>
<keyword evidence="4 5" id="KW-0472">Membrane</keyword>
<reference evidence="6" key="1">
    <citation type="submission" date="2012-09" db="EMBL/GenBank/DDBJ databases">
        <authorList>
            <person name="Martin A.A."/>
        </authorList>
    </citation>
    <scope>NUCLEOTIDE SEQUENCE</scope>
</reference>
<feature type="transmembrane region" description="Helical" evidence="5">
    <location>
        <begin position="174"/>
        <end position="195"/>
    </location>
</feature>
<keyword evidence="2 5" id="KW-0812">Transmembrane</keyword>
<dbReference type="WBParaSite" id="ACAC_0001394401-mRNA-1">
    <property type="protein sequence ID" value="ACAC_0001394401-mRNA-1"/>
    <property type="gene ID" value="ACAC_0001394401"/>
</dbReference>
<feature type="transmembrane region" description="Helical" evidence="5">
    <location>
        <begin position="108"/>
        <end position="128"/>
    </location>
</feature>
<evidence type="ECO:0000256" key="4">
    <source>
        <dbReference type="ARBA" id="ARBA00023136"/>
    </source>
</evidence>
<evidence type="ECO:0000256" key="3">
    <source>
        <dbReference type="ARBA" id="ARBA00022989"/>
    </source>
</evidence>
<feature type="transmembrane region" description="Helical" evidence="5">
    <location>
        <begin position="207"/>
        <end position="229"/>
    </location>
</feature>
<dbReference type="Gene3D" id="1.20.1250.20">
    <property type="entry name" value="MFS general substrate transporter like domains"/>
    <property type="match status" value="1"/>
</dbReference>
<evidence type="ECO:0000313" key="7">
    <source>
        <dbReference type="WBParaSite" id="ACAC_0001394401-mRNA-1"/>
    </source>
</evidence>
<keyword evidence="3 5" id="KW-1133">Transmembrane helix</keyword>
<feature type="transmembrane region" description="Helical" evidence="5">
    <location>
        <begin position="30"/>
        <end position="52"/>
    </location>
</feature>
<organism evidence="6 7">
    <name type="scientific">Angiostrongylus cantonensis</name>
    <name type="common">Rat lungworm</name>
    <dbReference type="NCBI Taxonomy" id="6313"/>
    <lineage>
        <taxon>Eukaryota</taxon>
        <taxon>Metazoa</taxon>
        <taxon>Ecdysozoa</taxon>
        <taxon>Nematoda</taxon>
        <taxon>Chromadorea</taxon>
        <taxon>Rhabditida</taxon>
        <taxon>Rhabditina</taxon>
        <taxon>Rhabditomorpha</taxon>
        <taxon>Strongyloidea</taxon>
        <taxon>Metastrongylidae</taxon>
        <taxon>Angiostrongylus</taxon>
    </lineage>
</organism>
<dbReference type="SUPFAM" id="SSF103473">
    <property type="entry name" value="MFS general substrate transporter"/>
    <property type="match status" value="1"/>
</dbReference>
<accession>A0A0K0DQA5</accession>
<evidence type="ECO:0000313" key="6">
    <source>
        <dbReference type="Proteomes" id="UP000035642"/>
    </source>
</evidence>
<evidence type="ECO:0000256" key="5">
    <source>
        <dbReference type="SAM" id="Phobius"/>
    </source>
</evidence>
<sequence length="317" mass="35149">MPLILGRLIAFVACCLYLCVELLPKGRRYLMLFCYFLFGTATSSATVLRAYLAAVSTAQDRAMAYSAFTIANVLSTVVGPVCQLIFASIRYPGFVIIEGFLKFHIYSAPIWVATFTNFISIAIIHFWLKDVHSIKTTGMDNFFNLENLKAWIKRVHSMNLNWPLIVVCWMEKTLITLSVVTLYVVVSPFMMIAYGWDGQKTVHANSLCMGVVGVLAIIIAVAFIFFRIGNSNSPSSETMRTGCDPQRYTWCDTAYGTSPIIFLSVICMVMGIVVPMSAISLDTIYSKVLSKIDQNVLQGAMVVAEDASFIFGPLYAA</sequence>
<dbReference type="PANTHER" id="PTHR23510">
    <property type="entry name" value="INNER MEMBRANE TRANSPORT PROTEIN YAJR"/>
    <property type="match status" value="1"/>
</dbReference>
<dbReference type="PANTHER" id="PTHR23510:SF73">
    <property type="entry name" value="MFS DOMAIN-CONTAINING PROTEIN"/>
    <property type="match status" value="1"/>
</dbReference>
<feature type="transmembrane region" description="Helical" evidence="5">
    <location>
        <begin position="260"/>
        <end position="281"/>
    </location>
</feature>
<comment type="subcellular location">
    <subcellularLocation>
        <location evidence="1">Membrane</location>
        <topology evidence="1">Multi-pass membrane protein</topology>
    </subcellularLocation>
</comment>
<dbReference type="AlphaFoldDB" id="A0A0K0DQA5"/>
<dbReference type="Pfam" id="PF07690">
    <property type="entry name" value="MFS_1"/>
    <property type="match status" value="1"/>
</dbReference>
<dbReference type="InterPro" id="IPR011701">
    <property type="entry name" value="MFS"/>
</dbReference>
<dbReference type="GO" id="GO:0005765">
    <property type="term" value="C:lysosomal membrane"/>
    <property type="evidence" value="ECO:0007669"/>
    <property type="project" value="TreeGrafter"/>
</dbReference>
<feature type="transmembrane region" description="Helical" evidence="5">
    <location>
        <begin position="64"/>
        <end position="87"/>
    </location>
</feature>
<dbReference type="Proteomes" id="UP000035642">
    <property type="component" value="Unassembled WGS sequence"/>
</dbReference>